<reference evidence="1" key="3">
    <citation type="submission" date="2017-01" db="EMBL/GenBank/DDBJ databases">
        <authorList>
            <person name="Mah S.A."/>
            <person name="Swanson W.J."/>
            <person name="Moy G.W."/>
            <person name="Vacquier V.D."/>
        </authorList>
    </citation>
    <scope>NUCLEOTIDE SEQUENCE</scope>
    <source>
        <strain evidence="1">AJ5</strain>
    </source>
</reference>
<dbReference type="STRING" id="358396.CHINAEXTREME_17145"/>
<gene>
    <name evidence="2" type="ORF">C445_05633</name>
    <name evidence="1" type="ORF">CHINAEXTREME_17145</name>
</gene>
<keyword evidence="3" id="KW-1185">Reference proteome</keyword>
<reference evidence="1 4" key="1">
    <citation type="journal article" date="2011" name="J. Bacteriol.">
        <title>Genome sequence of Halobiforma lacisalsi AJ5, an extremely halophilic archaeon which harbors a bop gene.</title>
        <authorList>
            <person name="Jiang X."/>
            <person name="Wang S."/>
            <person name="Cheng H."/>
            <person name="Huo Y."/>
            <person name="Zhang X."/>
            <person name="Zhu X."/>
            <person name="Han X."/>
            <person name="Ni P."/>
            <person name="Wu M."/>
        </authorList>
    </citation>
    <scope>NUCLEOTIDE SEQUENCE [LARGE SCALE GENOMIC DNA]</scope>
    <source>
        <strain evidence="1 4">AJ5</strain>
    </source>
</reference>
<dbReference type="Proteomes" id="UP000186547">
    <property type="component" value="Chromosome"/>
</dbReference>
<accession>M0LSU0</accession>
<evidence type="ECO:0000313" key="4">
    <source>
        <dbReference type="Proteomes" id="UP000186547"/>
    </source>
</evidence>
<reference evidence="2 3" key="2">
    <citation type="journal article" date="2014" name="PLoS Genet.">
        <title>Phylogenetically driven sequencing of extremely halophilic archaea reveals strategies for static and dynamic osmo-response.</title>
        <authorList>
            <person name="Becker E.A."/>
            <person name="Seitzer P.M."/>
            <person name="Tritt A."/>
            <person name="Larsen D."/>
            <person name="Krusor M."/>
            <person name="Yao A.I."/>
            <person name="Wu D."/>
            <person name="Madern D."/>
            <person name="Eisen J.A."/>
            <person name="Darling A.E."/>
            <person name="Facciotti M.T."/>
        </authorList>
    </citation>
    <scope>NUCLEOTIDE SEQUENCE [LARGE SCALE GENOMIC DNA]</scope>
    <source>
        <strain evidence="2 3">AJ5</strain>
    </source>
</reference>
<dbReference type="AlphaFoldDB" id="M0LSU0"/>
<dbReference type="EMBL" id="AOLZ01000028">
    <property type="protein sequence ID" value="EMA35175.1"/>
    <property type="molecule type" value="Genomic_DNA"/>
</dbReference>
<dbReference type="Proteomes" id="UP000011555">
    <property type="component" value="Unassembled WGS sequence"/>
</dbReference>
<name>M0LSU0_NATLA</name>
<evidence type="ECO:0000313" key="3">
    <source>
        <dbReference type="Proteomes" id="UP000011555"/>
    </source>
</evidence>
<proteinExistence type="predicted"/>
<dbReference type="EMBL" id="CP019285">
    <property type="protein sequence ID" value="APW99390.1"/>
    <property type="molecule type" value="Genomic_DNA"/>
</dbReference>
<evidence type="ECO:0000313" key="2">
    <source>
        <dbReference type="EMBL" id="EMA35175.1"/>
    </source>
</evidence>
<dbReference type="KEGG" id="hlc:CHINAEXTREME17145"/>
<sequence length="102" mass="10557">MNWSRNWNALARTPDGLSAHVVAVVDGETQASACGLESNDWTILDRTDSPVRICGTCANHFGGTGPRPVALEESVTLPVDGVDVSPIGTSATLTDAYSGGKA</sequence>
<protein>
    <submittedName>
        <fullName evidence="2">Uncharacterized protein</fullName>
    </submittedName>
</protein>
<evidence type="ECO:0000313" key="1">
    <source>
        <dbReference type="EMBL" id="APW99390.1"/>
    </source>
</evidence>
<organism evidence="2 3">
    <name type="scientific">Natronobacterium lacisalsi AJ5</name>
    <dbReference type="NCBI Taxonomy" id="358396"/>
    <lineage>
        <taxon>Archaea</taxon>
        <taxon>Methanobacteriati</taxon>
        <taxon>Methanobacteriota</taxon>
        <taxon>Stenosarchaea group</taxon>
        <taxon>Halobacteria</taxon>
        <taxon>Halobacteriales</taxon>
        <taxon>Natrialbaceae</taxon>
        <taxon>Natronobacterium</taxon>
    </lineage>
</organism>